<evidence type="ECO:0000256" key="5">
    <source>
        <dbReference type="ARBA" id="ARBA00022737"/>
    </source>
</evidence>
<evidence type="ECO:0000256" key="9">
    <source>
        <dbReference type="ARBA" id="ARBA00023292"/>
    </source>
</evidence>
<dbReference type="SUPFAM" id="SSF57196">
    <property type="entry name" value="EGF/Laminin"/>
    <property type="match status" value="2"/>
</dbReference>
<dbReference type="PROSITE" id="PS50027">
    <property type="entry name" value="EGF_LAM_2"/>
    <property type="match status" value="1"/>
</dbReference>
<evidence type="ECO:0000259" key="11">
    <source>
        <dbReference type="PROSITE" id="PS50027"/>
    </source>
</evidence>
<feature type="disulfide bond" evidence="10">
    <location>
        <begin position="52"/>
        <end position="64"/>
    </location>
</feature>
<organism evidence="12 13">
    <name type="scientific">Rhamnusium bicolor</name>
    <dbReference type="NCBI Taxonomy" id="1586634"/>
    <lineage>
        <taxon>Eukaryota</taxon>
        <taxon>Metazoa</taxon>
        <taxon>Ecdysozoa</taxon>
        <taxon>Arthropoda</taxon>
        <taxon>Hexapoda</taxon>
        <taxon>Insecta</taxon>
        <taxon>Pterygota</taxon>
        <taxon>Neoptera</taxon>
        <taxon>Endopterygota</taxon>
        <taxon>Coleoptera</taxon>
        <taxon>Polyphaga</taxon>
        <taxon>Cucujiformia</taxon>
        <taxon>Chrysomeloidea</taxon>
        <taxon>Cerambycidae</taxon>
        <taxon>Lepturinae</taxon>
        <taxon>Rhagiini</taxon>
        <taxon>Rhamnusium</taxon>
    </lineage>
</organism>
<evidence type="ECO:0000256" key="2">
    <source>
        <dbReference type="ARBA" id="ARBA00022525"/>
    </source>
</evidence>
<keyword evidence="2" id="KW-0964">Secreted</keyword>
<keyword evidence="8" id="KW-0325">Glycoprotein</keyword>
<name>A0AAV8X4M9_9CUCU</name>
<evidence type="ECO:0000313" key="12">
    <source>
        <dbReference type="EMBL" id="KAJ8933880.1"/>
    </source>
</evidence>
<evidence type="ECO:0000256" key="6">
    <source>
        <dbReference type="ARBA" id="ARBA00022869"/>
    </source>
</evidence>
<dbReference type="InterPro" id="IPR002049">
    <property type="entry name" value="LE_dom"/>
</dbReference>
<evidence type="ECO:0000256" key="8">
    <source>
        <dbReference type="ARBA" id="ARBA00023180"/>
    </source>
</evidence>
<keyword evidence="7 10" id="KW-1015">Disulfide bond</keyword>
<dbReference type="AlphaFoldDB" id="A0AAV8X4M9"/>
<keyword evidence="9 10" id="KW-0424">Laminin EGF-like domain</keyword>
<keyword evidence="5" id="KW-0677">Repeat</keyword>
<evidence type="ECO:0000256" key="10">
    <source>
        <dbReference type="PROSITE-ProRule" id="PRU00460"/>
    </source>
</evidence>
<evidence type="ECO:0000256" key="4">
    <source>
        <dbReference type="ARBA" id="ARBA00022729"/>
    </source>
</evidence>
<reference evidence="12" key="1">
    <citation type="journal article" date="2023" name="Insect Mol. Biol.">
        <title>Genome sequencing provides insights into the evolution of gene families encoding plant cell wall-degrading enzymes in longhorned beetles.</title>
        <authorList>
            <person name="Shin N.R."/>
            <person name="Okamura Y."/>
            <person name="Kirsch R."/>
            <person name="Pauchet Y."/>
        </authorList>
    </citation>
    <scope>NUCLEOTIDE SEQUENCE</scope>
    <source>
        <strain evidence="12">RBIC_L_NR</strain>
    </source>
</reference>
<accession>A0AAV8X4M9</accession>
<dbReference type="GO" id="GO:0005604">
    <property type="term" value="C:basement membrane"/>
    <property type="evidence" value="ECO:0007669"/>
    <property type="project" value="UniProtKB-SubCell"/>
</dbReference>
<evidence type="ECO:0000256" key="3">
    <source>
        <dbReference type="ARBA" id="ARBA00022530"/>
    </source>
</evidence>
<keyword evidence="6" id="KW-0084">Basement membrane</keyword>
<keyword evidence="3" id="KW-0272">Extracellular matrix</keyword>
<comment type="caution">
    <text evidence="10">Lacks conserved residue(s) required for the propagation of feature annotation.</text>
</comment>
<dbReference type="GO" id="GO:0048513">
    <property type="term" value="P:animal organ development"/>
    <property type="evidence" value="ECO:0007669"/>
    <property type="project" value="UniProtKB-ARBA"/>
</dbReference>
<dbReference type="Proteomes" id="UP001162156">
    <property type="component" value="Unassembled WGS sequence"/>
</dbReference>
<sequence>MSLCEPCQCENFYSTGNCAEGSGRCECRKEFTPPNCDKCSFGYYDYPNCKPCECYLNGTRNLQCSVYDGECTCLPNFGGKYCKECAPSFYNFPECTRKYAFFNRQFQD</sequence>
<dbReference type="CDD" id="cd00055">
    <property type="entry name" value="EGF_Lam"/>
    <property type="match status" value="2"/>
</dbReference>
<dbReference type="EMBL" id="JANEYF010003804">
    <property type="protein sequence ID" value="KAJ8933880.1"/>
    <property type="molecule type" value="Genomic_DNA"/>
</dbReference>
<keyword evidence="13" id="KW-1185">Reference proteome</keyword>
<protein>
    <recommendedName>
        <fullName evidence="11">Laminin EGF-like domain-containing protein</fullName>
    </recommendedName>
</protein>
<feature type="disulfide bond" evidence="10">
    <location>
        <begin position="54"/>
        <end position="71"/>
    </location>
</feature>
<dbReference type="Pfam" id="PF00053">
    <property type="entry name" value="EGF_laminin"/>
    <property type="match status" value="2"/>
</dbReference>
<dbReference type="GO" id="GO:0048731">
    <property type="term" value="P:system development"/>
    <property type="evidence" value="ECO:0007669"/>
    <property type="project" value="UniProtKB-ARBA"/>
</dbReference>
<dbReference type="Gene3D" id="2.10.25.10">
    <property type="entry name" value="Laminin"/>
    <property type="match status" value="2"/>
</dbReference>
<keyword evidence="4" id="KW-0732">Signal</keyword>
<comment type="subcellular location">
    <subcellularLocation>
        <location evidence="1">Secreted</location>
        <location evidence="1">Extracellular space</location>
        <location evidence="1">Extracellular matrix</location>
        <location evidence="1">Basement membrane</location>
    </subcellularLocation>
</comment>
<evidence type="ECO:0000256" key="1">
    <source>
        <dbReference type="ARBA" id="ARBA00004302"/>
    </source>
</evidence>
<gene>
    <name evidence="12" type="ORF">NQ314_013733</name>
</gene>
<comment type="caution">
    <text evidence="12">The sequence shown here is derived from an EMBL/GenBank/DDBJ whole genome shotgun (WGS) entry which is preliminary data.</text>
</comment>
<evidence type="ECO:0000256" key="7">
    <source>
        <dbReference type="ARBA" id="ARBA00023157"/>
    </source>
</evidence>
<evidence type="ECO:0000313" key="13">
    <source>
        <dbReference type="Proteomes" id="UP001162156"/>
    </source>
</evidence>
<proteinExistence type="predicted"/>
<feature type="disulfide bond" evidence="10">
    <location>
        <begin position="73"/>
        <end position="82"/>
    </location>
</feature>
<dbReference type="SMART" id="SM00180">
    <property type="entry name" value="EGF_Lam"/>
    <property type="match status" value="2"/>
</dbReference>
<dbReference type="FunFam" id="2.10.25.10:FF:000034">
    <property type="entry name" value="Laminin subunit alpha 3"/>
    <property type="match status" value="1"/>
</dbReference>
<feature type="domain" description="Laminin EGF-like" evidence="11">
    <location>
        <begin position="52"/>
        <end position="97"/>
    </location>
</feature>